<dbReference type="OrthoDB" id="3182891at2"/>
<evidence type="ECO:0000313" key="1">
    <source>
        <dbReference type="EMBL" id="AGF78090.1"/>
    </source>
</evidence>
<dbReference type="Proteomes" id="UP000011721">
    <property type="component" value="Chromosome"/>
</dbReference>
<proteinExistence type="predicted"/>
<dbReference type="AlphaFoldDB" id="M1PEF0"/>
<accession>M1PEF0</accession>
<dbReference type="RefSeq" id="WP_015403781.1">
    <property type="nucleotide sequence ID" value="NC_020304.1"/>
</dbReference>
<sequence length="137" mass="14956">MERESLPFLLQQVGCDELFSLVRLIETCSDVQVIQQPSAQTMMLPIEDPVSQGLFYGGELLVSSAIVRVNGAEGWGMVLDEQLELALQIAILDGAWTAGVEIKAINGLAEKGKKIHEQAIEQQGRQVAASRVSFDLM</sequence>
<dbReference type="InterPro" id="IPR009609">
    <property type="entry name" value="Phosphonate_metab_PhnG"/>
</dbReference>
<evidence type="ECO:0000313" key="2">
    <source>
        <dbReference type="Proteomes" id="UP000011721"/>
    </source>
</evidence>
<dbReference type="KEGG" id="dsf:UWK_01532"/>
<dbReference type="STRING" id="1167006.UWK_01532"/>
<dbReference type="GO" id="GO:0019634">
    <property type="term" value="P:organic phosphonate metabolic process"/>
    <property type="evidence" value="ECO:0007669"/>
    <property type="project" value="InterPro"/>
</dbReference>
<dbReference type="Pfam" id="PF06754">
    <property type="entry name" value="PhnG"/>
    <property type="match status" value="1"/>
</dbReference>
<dbReference type="HOGENOM" id="CLU_109242_1_0_7"/>
<dbReference type="GO" id="GO:0015716">
    <property type="term" value="P:organic phosphonate transport"/>
    <property type="evidence" value="ECO:0007669"/>
    <property type="project" value="InterPro"/>
</dbReference>
<reference evidence="2" key="1">
    <citation type="journal article" date="2013" name="Stand. Genomic Sci.">
        <title>Complete genome sequence of Desulfocapsa sulfexigens, a marine deltaproteobacterium specialized in disproportionating inorganic sulfur compounds.</title>
        <authorList>
            <person name="Finster K.W."/>
            <person name="Kjeldsen K.U."/>
            <person name="Kube M."/>
            <person name="Reinhardt R."/>
            <person name="Mussmann M."/>
            <person name="Amann R."/>
            <person name="Schreiber L."/>
        </authorList>
    </citation>
    <scope>NUCLEOTIDE SEQUENCE [LARGE SCALE GENOMIC DNA]</scope>
    <source>
        <strain evidence="2">DSM 10523 / SB164P1</strain>
    </source>
</reference>
<organism evidence="1 2">
    <name type="scientific">Desulfocapsa sulfexigens (strain DSM 10523 / SB164P1)</name>
    <dbReference type="NCBI Taxonomy" id="1167006"/>
    <lineage>
        <taxon>Bacteria</taxon>
        <taxon>Pseudomonadati</taxon>
        <taxon>Thermodesulfobacteriota</taxon>
        <taxon>Desulfobulbia</taxon>
        <taxon>Desulfobulbales</taxon>
        <taxon>Desulfocapsaceae</taxon>
        <taxon>Desulfocapsa</taxon>
    </lineage>
</organism>
<keyword evidence="2" id="KW-1185">Reference proteome</keyword>
<gene>
    <name evidence="1" type="ordered locus">UWK_01532</name>
</gene>
<protein>
    <submittedName>
        <fullName evidence="1">Putative enzyme of phosphonate metabolism</fullName>
    </submittedName>
</protein>
<dbReference type="eggNOG" id="COG3624">
    <property type="taxonomic scope" value="Bacteria"/>
</dbReference>
<name>M1PEF0_DESSD</name>
<dbReference type="EMBL" id="CP003985">
    <property type="protein sequence ID" value="AGF78090.1"/>
    <property type="molecule type" value="Genomic_DNA"/>
</dbReference>